<dbReference type="Proteomes" id="UP001203852">
    <property type="component" value="Unassembled WGS sequence"/>
</dbReference>
<comment type="caution">
    <text evidence="4">The sequence shown here is derived from an EMBL/GenBank/DDBJ whole genome shotgun (WGS) entry which is preliminary data.</text>
</comment>
<evidence type="ECO:0000259" key="3">
    <source>
        <dbReference type="PROSITE" id="PS51085"/>
    </source>
</evidence>
<proteinExistence type="predicted"/>
<dbReference type="Gene3D" id="3.10.20.30">
    <property type="match status" value="1"/>
</dbReference>
<dbReference type="GO" id="GO:0051537">
    <property type="term" value="F:2 iron, 2 sulfur cluster binding"/>
    <property type="evidence" value="ECO:0007669"/>
    <property type="project" value="UniProtKB-KW"/>
</dbReference>
<gene>
    <name evidence="4" type="ORF">EDD36DRAFT_443109</name>
</gene>
<reference evidence="4" key="1">
    <citation type="journal article" date="2022" name="bioRxiv">
        <title>Deciphering the potential niche of two novel black yeast fungi from a biological soil crust based on their genomes, phenotypes, and melanin regulation.</title>
        <authorList>
            <consortium name="DOE Joint Genome Institute"/>
            <person name="Carr E.C."/>
            <person name="Barton Q."/>
            <person name="Grambo S."/>
            <person name="Sullivan M."/>
            <person name="Renfro C.M."/>
            <person name="Kuo A."/>
            <person name="Pangilinan J."/>
            <person name="Lipzen A."/>
            <person name="Keymanesh K."/>
            <person name="Savage E."/>
            <person name="Barry K."/>
            <person name="Grigoriev I.V."/>
            <person name="Riekhof W.R."/>
            <person name="Harris S.S."/>
        </authorList>
    </citation>
    <scope>NUCLEOTIDE SEQUENCE</scope>
    <source>
        <strain evidence="4">JF 03-4F</strain>
    </source>
</reference>
<keyword evidence="1" id="KW-0479">Metal-binding</keyword>
<keyword evidence="5" id="KW-1185">Reference proteome</keyword>
<dbReference type="SUPFAM" id="SSF54292">
    <property type="entry name" value="2Fe-2S ferredoxin-like"/>
    <property type="match status" value="1"/>
</dbReference>
<sequence>MKSHLQSIGVPEFMIRSESFSPGAIIGETSISKSYITFSKSQCSTIWRKGAANDKQDNGSSVRALTLLEAAEMAGLTPEYGCRAGTCGACTVKLRSGQVSGGMEPNGDVKICVAVPASAKIEIEV</sequence>
<dbReference type="AlphaFoldDB" id="A0AAN6IBA5"/>
<keyword evidence="1" id="KW-0408">Iron</keyword>
<dbReference type="EMBL" id="MU404357">
    <property type="protein sequence ID" value="KAI1611076.1"/>
    <property type="molecule type" value="Genomic_DNA"/>
</dbReference>
<dbReference type="InterPro" id="IPR012675">
    <property type="entry name" value="Beta-grasp_dom_sf"/>
</dbReference>
<keyword evidence="2" id="KW-0411">Iron-sulfur</keyword>
<dbReference type="InterPro" id="IPR036010">
    <property type="entry name" value="2Fe-2S_ferredoxin-like_sf"/>
</dbReference>
<dbReference type="CDD" id="cd00207">
    <property type="entry name" value="fer2"/>
    <property type="match status" value="1"/>
</dbReference>
<dbReference type="InterPro" id="IPR006058">
    <property type="entry name" value="2Fe2S_fd_BS"/>
</dbReference>
<feature type="domain" description="2Fe-2S ferredoxin-type" evidence="3">
    <location>
        <begin position="34"/>
        <end position="125"/>
    </location>
</feature>
<dbReference type="PROSITE" id="PS51085">
    <property type="entry name" value="2FE2S_FER_2"/>
    <property type="match status" value="1"/>
</dbReference>
<evidence type="ECO:0000256" key="1">
    <source>
        <dbReference type="ARBA" id="ARBA00022714"/>
    </source>
</evidence>
<accession>A0AAN6IBA5</accession>
<protein>
    <recommendedName>
        <fullName evidence="3">2Fe-2S ferredoxin-type domain-containing protein</fullName>
    </recommendedName>
</protein>
<dbReference type="PROSITE" id="PS00197">
    <property type="entry name" value="2FE2S_FER_1"/>
    <property type="match status" value="1"/>
</dbReference>
<keyword evidence="1" id="KW-0001">2Fe-2S</keyword>
<organism evidence="4 5">
    <name type="scientific">Exophiala viscosa</name>
    <dbReference type="NCBI Taxonomy" id="2486360"/>
    <lineage>
        <taxon>Eukaryota</taxon>
        <taxon>Fungi</taxon>
        <taxon>Dikarya</taxon>
        <taxon>Ascomycota</taxon>
        <taxon>Pezizomycotina</taxon>
        <taxon>Eurotiomycetes</taxon>
        <taxon>Chaetothyriomycetidae</taxon>
        <taxon>Chaetothyriales</taxon>
        <taxon>Herpotrichiellaceae</taxon>
        <taxon>Exophiala</taxon>
    </lineage>
</organism>
<dbReference type="InterPro" id="IPR001041">
    <property type="entry name" value="2Fe-2S_ferredoxin-type"/>
</dbReference>
<evidence type="ECO:0000256" key="2">
    <source>
        <dbReference type="ARBA" id="ARBA00023014"/>
    </source>
</evidence>
<dbReference type="Pfam" id="PF00111">
    <property type="entry name" value="Fer2"/>
    <property type="match status" value="1"/>
</dbReference>
<evidence type="ECO:0000313" key="4">
    <source>
        <dbReference type="EMBL" id="KAI1611076.1"/>
    </source>
</evidence>
<name>A0AAN6IBA5_9EURO</name>
<evidence type="ECO:0000313" key="5">
    <source>
        <dbReference type="Proteomes" id="UP001203852"/>
    </source>
</evidence>